<dbReference type="Proteomes" id="UP000515123">
    <property type="component" value="Linkage group 9"/>
</dbReference>
<gene>
    <name evidence="3" type="primary">LOC109714769</name>
</gene>
<dbReference type="RefSeq" id="XP_020095070.1">
    <property type="nucleotide sequence ID" value="XM_020239481.1"/>
</dbReference>
<dbReference type="AlphaFoldDB" id="A0A6P5FPS4"/>
<reference evidence="2" key="1">
    <citation type="journal article" date="2015" name="Nat. Genet.">
        <title>The pineapple genome and the evolution of CAM photosynthesis.</title>
        <authorList>
            <person name="Ming R."/>
            <person name="VanBuren R."/>
            <person name="Wai C.M."/>
            <person name="Tang H."/>
            <person name="Schatz M.C."/>
            <person name="Bowers J.E."/>
            <person name="Lyons E."/>
            <person name="Wang M.L."/>
            <person name="Chen J."/>
            <person name="Biggers E."/>
            <person name="Zhang J."/>
            <person name="Huang L."/>
            <person name="Zhang L."/>
            <person name="Miao W."/>
            <person name="Zhang J."/>
            <person name="Ye Z."/>
            <person name="Miao C."/>
            <person name="Lin Z."/>
            <person name="Wang H."/>
            <person name="Zhou H."/>
            <person name="Yim W.C."/>
            <person name="Priest H.D."/>
            <person name="Zheng C."/>
            <person name="Woodhouse M."/>
            <person name="Edger P.P."/>
            <person name="Guyot R."/>
            <person name="Guo H.B."/>
            <person name="Guo H."/>
            <person name="Zheng G."/>
            <person name="Singh R."/>
            <person name="Sharma A."/>
            <person name="Min X."/>
            <person name="Zheng Y."/>
            <person name="Lee H."/>
            <person name="Gurtowski J."/>
            <person name="Sedlazeck F.J."/>
            <person name="Harkess A."/>
            <person name="McKain M.R."/>
            <person name="Liao Z."/>
            <person name="Fang J."/>
            <person name="Liu J."/>
            <person name="Zhang X."/>
            <person name="Zhang Q."/>
            <person name="Hu W."/>
            <person name="Qin Y."/>
            <person name="Wang K."/>
            <person name="Chen L.Y."/>
            <person name="Shirley N."/>
            <person name="Lin Y.R."/>
            <person name="Liu L.Y."/>
            <person name="Hernandez A.G."/>
            <person name="Wright C.L."/>
            <person name="Bulone V."/>
            <person name="Tuskan G.A."/>
            <person name="Heath K."/>
            <person name="Zee F."/>
            <person name="Moore P.H."/>
            <person name="Sunkar R."/>
            <person name="Leebens-Mack J.H."/>
            <person name="Mockler T."/>
            <person name="Bennetzen J.L."/>
            <person name="Freeling M."/>
            <person name="Sankoff D."/>
            <person name="Paterson A.H."/>
            <person name="Zhu X."/>
            <person name="Yang X."/>
            <person name="Smith J.A."/>
            <person name="Cushman J.C."/>
            <person name="Paull R.E."/>
            <person name="Yu Q."/>
        </authorList>
    </citation>
    <scope>NUCLEOTIDE SEQUENCE [LARGE SCALE GENOMIC DNA]</scope>
    <source>
        <strain evidence="2">cv. F153</strain>
    </source>
</reference>
<feature type="region of interest" description="Disordered" evidence="1">
    <location>
        <begin position="114"/>
        <end position="167"/>
    </location>
</feature>
<proteinExistence type="predicted"/>
<evidence type="ECO:0000256" key="1">
    <source>
        <dbReference type="SAM" id="MobiDB-lite"/>
    </source>
</evidence>
<dbReference type="GeneID" id="109714769"/>
<feature type="compositionally biased region" description="Polar residues" evidence="1">
    <location>
        <begin position="114"/>
        <end position="136"/>
    </location>
</feature>
<protein>
    <submittedName>
        <fullName evidence="3">Proline-rich receptor-like protein kinase PERK2</fullName>
    </submittedName>
</protein>
<reference evidence="3" key="2">
    <citation type="submission" date="2025-08" db="UniProtKB">
        <authorList>
            <consortium name="RefSeq"/>
        </authorList>
    </citation>
    <scope>IDENTIFICATION</scope>
    <source>
        <tissue evidence="3">Leaf</tissue>
    </source>
</reference>
<evidence type="ECO:0000313" key="2">
    <source>
        <dbReference type="Proteomes" id="UP000515123"/>
    </source>
</evidence>
<keyword evidence="2" id="KW-1185">Reference proteome</keyword>
<sequence length="202" mass="21384">MIEKTPMPAASPEPPLVPTRRAPASTHTRRYHHPPAAKPMPLPAYSRASSAPPPSFPSALPCPLFCLMLRSAPSSPDPPLFPHLPRPLLSASSSPLLAARPPRHLQHLALRQTARNECSSPTPNVGQAGGPSSTASCLPASVPPTPSPLFDRMPQHSGGVLPPFPSTPSTLRLARYSSSTHRRAHGLLLFSPAMLSASDRPA</sequence>
<accession>A0A6P5FPS4</accession>
<evidence type="ECO:0000313" key="3">
    <source>
        <dbReference type="RefSeq" id="XP_020095070.1"/>
    </source>
</evidence>
<organism evidence="2 3">
    <name type="scientific">Ananas comosus</name>
    <name type="common">Pineapple</name>
    <name type="synonym">Ananas ananas</name>
    <dbReference type="NCBI Taxonomy" id="4615"/>
    <lineage>
        <taxon>Eukaryota</taxon>
        <taxon>Viridiplantae</taxon>
        <taxon>Streptophyta</taxon>
        <taxon>Embryophyta</taxon>
        <taxon>Tracheophyta</taxon>
        <taxon>Spermatophyta</taxon>
        <taxon>Magnoliopsida</taxon>
        <taxon>Liliopsida</taxon>
        <taxon>Poales</taxon>
        <taxon>Bromeliaceae</taxon>
        <taxon>Bromelioideae</taxon>
        <taxon>Ananas</taxon>
    </lineage>
</organism>
<name>A0A6P5FPS4_ANACO</name>
<feature type="region of interest" description="Disordered" evidence="1">
    <location>
        <begin position="1"/>
        <end position="53"/>
    </location>
</feature>